<dbReference type="SUPFAM" id="SSF52540">
    <property type="entry name" value="P-loop containing nucleoside triphosphate hydrolases"/>
    <property type="match status" value="1"/>
</dbReference>
<dbReference type="InterPro" id="IPR027417">
    <property type="entry name" value="P-loop_NTPase"/>
</dbReference>
<dbReference type="Gene3D" id="3.40.50.300">
    <property type="entry name" value="P-loop containing nucleotide triphosphate hydrolases"/>
    <property type="match status" value="1"/>
</dbReference>
<evidence type="ECO:0000313" key="3">
    <source>
        <dbReference type="Ensembl" id="ENSCCRP00015015444.1"/>
    </source>
</evidence>
<dbReference type="InterPro" id="IPR001806">
    <property type="entry name" value="Small_GTPase"/>
</dbReference>
<dbReference type="SMART" id="SM00175">
    <property type="entry name" value="RAB"/>
    <property type="match status" value="1"/>
</dbReference>
<evidence type="ECO:0000256" key="2">
    <source>
        <dbReference type="ARBA" id="ARBA00023134"/>
    </source>
</evidence>
<name>A0A8C1T3Z2_CYPCA</name>
<dbReference type="Ensembl" id="ENSCCRT00015015991.1">
    <property type="protein sequence ID" value="ENSCCRP00015015444.1"/>
    <property type="gene ID" value="ENSCCRG00015006902.1"/>
</dbReference>
<dbReference type="InterPro" id="IPR050209">
    <property type="entry name" value="Rab_GTPases_membrane_traffic"/>
</dbReference>
<organism evidence="3 4">
    <name type="scientific">Cyprinus carpio</name>
    <name type="common">Common carp</name>
    <dbReference type="NCBI Taxonomy" id="7962"/>
    <lineage>
        <taxon>Eukaryota</taxon>
        <taxon>Metazoa</taxon>
        <taxon>Chordata</taxon>
        <taxon>Craniata</taxon>
        <taxon>Vertebrata</taxon>
        <taxon>Euteleostomi</taxon>
        <taxon>Actinopterygii</taxon>
        <taxon>Neopterygii</taxon>
        <taxon>Teleostei</taxon>
        <taxon>Ostariophysi</taxon>
        <taxon>Cypriniformes</taxon>
        <taxon>Cyprinidae</taxon>
        <taxon>Cyprininae</taxon>
        <taxon>Cyprinus</taxon>
    </lineage>
</organism>
<dbReference type="PROSITE" id="PS51419">
    <property type="entry name" value="RAB"/>
    <property type="match status" value="1"/>
</dbReference>
<dbReference type="AlphaFoldDB" id="A0A8C1T3Z2"/>
<sequence>YDEHSTPNHFKMIMIGEKCVGKSCMLQHYTEDLYLEVDWGESITRDLGYSQCCAEFQLPAKLLLVPVGHKYDRKMREVNQEEVEEFTSALGAPYIEAPARTGLSVTEAFELLTQHIYQGYMSGEVSLHERWGKIHKANKTNKY</sequence>
<dbReference type="SMART" id="SM00173">
    <property type="entry name" value="RAS"/>
    <property type="match status" value="1"/>
</dbReference>
<dbReference type="GO" id="GO:0003924">
    <property type="term" value="F:GTPase activity"/>
    <property type="evidence" value="ECO:0007669"/>
    <property type="project" value="InterPro"/>
</dbReference>
<keyword evidence="2" id="KW-0342">GTP-binding</keyword>
<evidence type="ECO:0000313" key="4">
    <source>
        <dbReference type="Proteomes" id="UP000694700"/>
    </source>
</evidence>
<dbReference type="Proteomes" id="UP000694700">
    <property type="component" value="Unplaced"/>
</dbReference>
<proteinExistence type="predicted"/>
<dbReference type="PANTHER" id="PTHR47979">
    <property type="entry name" value="DRAB11-RELATED"/>
    <property type="match status" value="1"/>
</dbReference>
<evidence type="ECO:0000256" key="1">
    <source>
        <dbReference type="ARBA" id="ARBA00022741"/>
    </source>
</evidence>
<keyword evidence="1" id="KW-0547">Nucleotide-binding</keyword>
<dbReference type="GO" id="GO:0005525">
    <property type="term" value="F:GTP binding"/>
    <property type="evidence" value="ECO:0007669"/>
    <property type="project" value="UniProtKB-KW"/>
</dbReference>
<accession>A0A8C1T3Z2</accession>
<reference evidence="3" key="1">
    <citation type="submission" date="2025-08" db="UniProtKB">
        <authorList>
            <consortium name="Ensembl"/>
        </authorList>
    </citation>
    <scope>IDENTIFICATION</scope>
</reference>
<dbReference type="Pfam" id="PF00071">
    <property type="entry name" value="Ras"/>
    <property type="match status" value="1"/>
</dbReference>
<protein>
    <submittedName>
        <fullName evidence="3">Uncharacterized protein</fullName>
    </submittedName>
</protein>